<dbReference type="EMBL" id="BCTB01000002">
    <property type="protein sequence ID" value="GAT13230.1"/>
    <property type="molecule type" value="Genomic_DNA"/>
</dbReference>
<evidence type="ECO:0000313" key="2">
    <source>
        <dbReference type="Proteomes" id="UP000069654"/>
    </source>
</evidence>
<proteinExistence type="predicted"/>
<dbReference type="OMA" id="HETHFGA"/>
<reference evidence="1 2" key="1">
    <citation type="journal article" date="2016" name="Genome Announc.">
        <title>Draft Genome Sequences of Five Rapidly Growing Mycobacterium Species, M. thermoresistibile, M. fortuitum subsp. acetamidolyticum, M. canariasense, M. brisbanense, and M. novocastrense.</title>
        <authorList>
            <person name="Katahira K."/>
            <person name="Ogura Y."/>
            <person name="Gotoh Y."/>
            <person name="Hayashi T."/>
        </authorList>
    </citation>
    <scope>NUCLEOTIDE SEQUENCE [LARGE SCALE GENOMIC DNA]</scope>
    <source>
        <strain evidence="1 2">JCM6362</strain>
    </source>
</reference>
<protein>
    <submittedName>
        <fullName evidence="1">Uncharacterized protein</fullName>
    </submittedName>
</protein>
<name>A0A100XAU0_MYCTH</name>
<gene>
    <name evidence="1" type="ORF">RMCT_0202</name>
</gene>
<comment type="caution">
    <text evidence="1">The sequence shown here is derived from an EMBL/GenBank/DDBJ whole genome shotgun (WGS) entry which is preliminary data.</text>
</comment>
<organism evidence="1 2">
    <name type="scientific">Mycolicibacterium thermoresistibile</name>
    <name type="common">Mycobacterium thermoresistibile</name>
    <dbReference type="NCBI Taxonomy" id="1797"/>
    <lineage>
        <taxon>Bacteria</taxon>
        <taxon>Bacillati</taxon>
        <taxon>Actinomycetota</taxon>
        <taxon>Actinomycetes</taxon>
        <taxon>Mycobacteriales</taxon>
        <taxon>Mycobacteriaceae</taxon>
        <taxon>Mycolicibacterium</taxon>
    </lineage>
</organism>
<sequence>MLPIDPTADPSRRAWLACPACDHGRDCAVCQGRRNCRDHWQYLLSNQGAVVHLQCPHCAHLWSTDTRRSARRVA</sequence>
<evidence type="ECO:0000313" key="1">
    <source>
        <dbReference type="EMBL" id="GAT13230.1"/>
    </source>
</evidence>
<dbReference type="AlphaFoldDB" id="A0A100XAU0"/>
<dbReference type="OrthoDB" id="3872623at2"/>
<reference evidence="2" key="2">
    <citation type="submission" date="2016-02" db="EMBL/GenBank/DDBJ databases">
        <title>Draft genome sequence of five rapidly growing Mycobacterium species.</title>
        <authorList>
            <person name="Katahira K."/>
            <person name="Gotou Y."/>
            <person name="Iida K."/>
            <person name="Ogura Y."/>
            <person name="Hayashi T."/>
        </authorList>
    </citation>
    <scope>NUCLEOTIDE SEQUENCE [LARGE SCALE GENOMIC DNA]</scope>
    <source>
        <strain evidence="2">JCM6362</strain>
    </source>
</reference>
<accession>A0A100XAU0</accession>
<dbReference type="RefSeq" id="WP_003923746.1">
    <property type="nucleotide sequence ID" value="NZ_BCTB01000002.1"/>
</dbReference>
<dbReference type="STRING" id="1797.RMCT_0202"/>
<dbReference type="Proteomes" id="UP000069654">
    <property type="component" value="Unassembled WGS sequence"/>
</dbReference>